<dbReference type="PROSITE" id="PS50818">
    <property type="entry name" value="INTEIN_C_TER"/>
    <property type="match status" value="1"/>
</dbReference>
<dbReference type="PROSITE" id="PS50819">
    <property type="entry name" value="INTEIN_ENDONUCLEASE"/>
    <property type="match status" value="1"/>
</dbReference>
<dbReference type="SMART" id="SM00305">
    <property type="entry name" value="HintC"/>
    <property type="match status" value="1"/>
</dbReference>
<dbReference type="SUPFAM" id="SSF51294">
    <property type="entry name" value="Hedgehog/intein (Hint) domain"/>
    <property type="match status" value="1"/>
</dbReference>
<feature type="domain" description="DOD-type homing endonuclease" evidence="3">
    <location>
        <begin position="292"/>
        <end position="425"/>
    </location>
</feature>
<dbReference type="PRINTS" id="PR00379">
    <property type="entry name" value="INTEIN"/>
</dbReference>
<dbReference type="Gene3D" id="3.10.28.10">
    <property type="entry name" value="Homing endonucleases"/>
    <property type="match status" value="1"/>
</dbReference>
<dbReference type="NCBIfam" id="TIGR01443">
    <property type="entry name" value="intein_Cterm"/>
    <property type="match status" value="1"/>
</dbReference>
<dbReference type="AlphaFoldDB" id="A0A0F9PIK5"/>
<dbReference type="EMBL" id="LAZR01002310">
    <property type="protein sequence ID" value="KKN31670.1"/>
    <property type="molecule type" value="Genomic_DNA"/>
</dbReference>
<reference evidence="4" key="1">
    <citation type="journal article" date="2015" name="Nature">
        <title>Complex archaea that bridge the gap between prokaryotes and eukaryotes.</title>
        <authorList>
            <person name="Spang A."/>
            <person name="Saw J.H."/>
            <person name="Jorgensen S.L."/>
            <person name="Zaremba-Niedzwiedzka K."/>
            <person name="Martijn J."/>
            <person name="Lind A.E."/>
            <person name="van Eijk R."/>
            <person name="Schleper C."/>
            <person name="Guy L."/>
            <person name="Ettema T.J."/>
        </authorList>
    </citation>
    <scope>NUCLEOTIDE SEQUENCE</scope>
</reference>
<dbReference type="InterPro" id="IPR036844">
    <property type="entry name" value="Hint_dom_sf"/>
</dbReference>
<evidence type="ECO:0000313" key="4">
    <source>
        <dbReference type="EMBL" id="KKN31670.1"/>
    </source>
</evidence>
<evidence type="ECO:0000256" key="2">
    <source>
        <dbReference type="ARBA" id="ARBA00023000"/>
    </source>
</evidence>
<dbReference type="GO" id="GO:0004519">
    <property type="term" value="F:endonuclease activity"/>
    <property type="evidence" value="ECO:0007669"/>
    <property type="project" value="InterPro"/>
</dbReference>
<evidence type="ECO:0000259" key="3">
    <source>
        <dbReference type="PROSITE" id="PS50819"/>
    </source>
</evidence>
<dbReference type="InterPro" id="IPR004042">
    <property type="entry name" value="Intein_endonuc_central"/>
</dbReference>
<dbReference type="PROSITE" id="PS50817">
    <property type="entry name" value="INTEIN_N_TER"/>
    <property type="match status" value="1"/>
</dbReference>
<dbReference type="Pfam" id="PF14528">
    <property type="entry name" value="LAGLIDADG_3"/>
    <property type="match status" value="1"/>
</dbReference>
<comment type="caution">
    <text evidence="4">The sequence shown here is derived from an EMBL/GenBank/DDBJ whole genome shotgun (WGS) entry which is preliminary data.</text>
</comment>
<dbReference type="InterPro" id="IPR003586">
    <property type="entry name" value="Hint_dom_C"/>
</dbReference>
<dbReference type="InterPro" id="IPR030934">
    <property type="entry name" value="Intein_C"/>
</dbReference>
<dbReference type="SMART" id="SM00306">
    <property type="entry name" value="HintN"/>
    <property type="match status" value="1"/>
</dbReference>
<dbReference type="Gene3D" id="3.40.50.2000">
    <property type="entry name" value="Glycogen Phosphorylase B"/>
    <property type="match status" value="1"/>
</dbReference>
<dbReference type="InterPro" id="IPR003587">
    <property type="entry name" value="Hint_dom_N"/>
</dbReference>
<keyword evidence="2" id="KW-0651">Protein splicing</keyword>
<dbReference type="SUPFAM" id="SSF55608">
    <property type="entry name" value="Homing endonucleases"/>
    <property type="match status" value="1"/>
</dbReference>
<organism evidence="4">
    <name type="scientific">marine sediment metagenome</name>
    <dbReference type="NCBI Taxonomy" id="412755"/>
    <lineage>
        <taxon>unclassified sequences</taxon>
        <taxon>metagenomes</taxon>
        <taxon>ecological metagenomes</taxon>
    </lineage>
</organism>
<protein>
    <recommendedName>
        <fullName evidence="3">DOD-type homing endonuclease domain-containing protein</fullName>
    </recommendedName>
</protein>
<gene>
    <name evidence="4" type="ORF">LCGC14_0821620</name>
</gene>
<name>A0A0F9PIK5_9ZZZZ</name>
<dbReference type="InterPro" id="IPR006141">
    <property type="entry name" value="Intein_N"/>
</dbReference>
<dbReference type="GO" id="GO:0016539">
    <property type="term" value="P:intein-mediated protein splicing"/>
    <property type="evidence" value="ECO:0007669"/>
    <property type="project" value="InterPro"/>
</dbReference>
<evidence type="ECO:0000256" key="1">
    <source>
        <dbReference type="ARBA" id="ARBA00022813"/>
    </source>
</evidence>
<dbReference type="InterPro" id="IPR006142">
    <property type="entry name" value="INTEIN"/>
</dbReference>
<dbReference type="SUPFAM" id="SSF53756">
    <property type="entry name" value="UDP-Glycosyltransferase/glycogen phosphorylase"/>
    <property type="match status" value="2"/>
</dbReference>
<dbReference type="PANTHER" id="PTHR12526">
    <property type="entry name" value="GLYCOSYLTRANSFERASE"/>
    <property type="match status" value="1"/>
</dbReference>
<dbReference type="InterPro" id="IPR027434">
    <property type="entry name" value="Homing_endonucl"/>
</dbReference>
<keyword evidence="1" id="KW-0068">Autocatalytic cleavage</keyword>
<dbReference type="Gene3D" id="2.170.16.10">
    <property type="entry name" value="Hedgehog/Intein (Hint) domain"/>
    <property type="match status" value="2"/>
</dbReference>
<proteinExistence type="predicted"/>
<sequence length="973" mass="112147">MLVNKRKILFIGESSFLATGFAVYWNEVIKRLHETGDFSIAELGSYASDGDPQIQSVPWKFYPVQPHPNDQRAQQIFRSKPTYQFGENRFDDVCIDFKPDLVVGLRDWWMDEFILRSPFRKNFKFCFDGRTPVLTPHGHKQISNINIGDMVLSMDGMCDRVVATSQHKTDKTMCAIRPSVWFEDIHCTEDHRLMAIKDSGRQWDKDKNKYFTSSEYYNAEMASWVEAKDLSEHDMLIFPREIPLKAKKNISLSKFTKRAIDTDNDLIRPKHKSHKGHWLKNCISINQNICRLFGYFIAEGSIGKGSVGFNFCKDEDVFIDDVQQIVKQELGLNCSVSTHKNVTRVSVCSVLLVDLFDSFYKNKYKCVPDFLMNCDNKLIECLINGMFRGDGCVTNTCHEQTTVEYFTNSEILCIQLWRLLNKLKIISNISYCPPRVNEIRIENRNIYSSGGFKFQIHGQYAAKIVSICNNPYWTSANFSKISRHPAWFDDKGNLIVRIKSIEHNTNTNQYVYDLTIENTHSFLVPFVAHNCWMPTIDGEPQKEIWLDSYKQCDGILTYSEYGMNLLEKTGRPGTNLIAIASPGADIEVFKPPVDKKAHKKRLGIDPNAIIIGTVMRNQKRKLYKDLIEAFSMWVYKAKSKGHTDLVRKTFLYLHTSYPDVGYDIGSAIKEFKIANKVIMTYLCAKCGTAFPARFSGSTMNCIKCSQMTAHPPNASHQCPRHILADIMKCFDLYVQYSVCEGFGMPVAEAQSCGVPTMAVNYSAMEDHLQCPTSIPIDVGRFFYEAIIETEQKRALPNNQDFVNKLDRFVKLSDAQRQELNKKTREYVVEPVDTYGSDVKMPRRSWDRTAAIWHKVLTECEIHDSTQTWERDTAQIYKPNLKPPKKQLTNGEFIKWVVGSVWNRPDMVDTFFAAEWLTALNLGFKTENGQRFNIDRQKVLDYFLNLIENTNRWEQKRVYSLDKTNPDKMGVITL</sequence>
<accession>A0A0F9PIK5</accession>
<dbReference type="InterPro" id="IPR004860">
    <property type="entry name" value="LAGLIDADG_dom"/>
</dbReference>
<dbReference type="CDD" id="cd00081">
    <property type="entry name" value="Hint"/>
    <property type="match status" value="1"/>
</dbReference>